<dbReference type="SUPFAM" id="SSF57667">
    <property type="entry name" value="beta-beta-alpha zinc fingers"/>
    <property type="match status" value="1"/>
</dbReference>
<name>A0A7S0BPV1_9RHOD</name>
<proteinExistence type="predicted"/>
<dbReference type="PANTHER" id="PTHR24388">
    <property type="entry name" value="ZINC FINGER PROTEIN"/>
    <property type="match status" value="1"/>
</dbReference>
<evidence type="ECO:0000256" key="1">
    <source>
        <dbReference type="ARBA" id="ARBA00022723"/>
    </source>
</evidence>
<evidence type="ECO:0000256" key="2">
    <source>
        <dbReference type="ARBA" id="ARBA00022737"/>
    </source>
</evidence>
<dbReference type="PANTHER" id="PTHR24388:SF53">
    <property type="entry name" value="CHORION TRANSCRIPTION FACTOR CF2-RELATED"/>
    <property type="match status" value="1"/>
</dbReference>
<keyword evidence="4" id="KW-0862">Zinc</keyword>
<evidence type="ECO:0000256" key="3">
    <source>
        <dbReference type="ARBA" id="ARBA00022771"/>
    </source>
</evidence>
<dbReference type="Gene3D" id="3.30.160.60">
    <property type="entry name" value="Classic Zinc Finger"/>
    <property type="match status" value="2"/>
</dbReference>
<dbReference type="AlphaFoldDB" id="A0A7S0BPV1"/>
<keyword evidence="3 6" id="KW-0863">Zinc-finger</keyword>
<protein>
    <recommendedName>
        <fullName evidence="7">C2H2-type domain-containing protein</fullName>
    </recommendedName>
</protein>
<dbReference type="PROSITE" id="PS00028">
    <property type="entry name" value="ZINC_FINGER_C2H2_1"/>
    <property type="match status" value="1"/>
</dbReference>
<accession>A0A7S0BPV1</accession>
<feature type="domain" description="C2H2-type" evidence="7">
    <location>
        <begin position="7"/>
        <end position="34"/>
    </location>
</feature>
<evidence type="ECO:0000256" key="6">
    <source>
        <dbReference type="PROSITE-ProRule" id="PRU00042"/>
    </source>
</evidence>
<dbReference type="SMART" id="SM00355">
    <property type="entry name" value="ZnF_C2H2"/>
    <property type="match status" value="2"/>
</dbReference>
<dbReference type="InterPro" id="IPR036236">
    <property type="entry name" value="Znf_C2H2_sf"/>
</dbReference>
<evidence type="ECO:0000256" key="4">
    <source>
        <dbReference type="ARBA" id="ARBA00022833"/>
    </source>
</evidence>
<dbReference type="InterPro" id="IPR013087">
    <property type="entry name" value="Znf_C2H2_type"/>
</dbReference>
<evidence type="ECO:0000313" key="8">
    <source>
        <dbReference type="EMBL" id="CAD8399673.1"/>
    </source>
</evidence>
<dbReference type="InterPro" id="IPR050527">
    <property type="entry name" value="Snail/Krueppel_Znf"/>
</dbReference>
<organism evidence="8">
    <name type="scientific">Rhodosorus marinus</name>
    <dbReference type="NCBI Taxonomy" id="101924"/>
    <lineage>
        <taxon>Eukaryota</taxon>
        <taxon>Rhodophyta</taxon>
        <taxon>Stylonematophyceae</taxon>
        <taxon>Stylonematales</taxon>
        <taxon>Stylonemataceae</taxon>
        <taxon>Rhodosorus</taxon>
    </lineage>
</organism>
<keyword evidence="1" id="KW-0479">Metal-binding</keyword>
<dbReference type="GO" id="GO:0008270">
    <property type="term" value="F:zinc ion binding"/>
    <property type="evidence" value="ECO:0007669"/>
    <property type="project" value="UniProtKB-KW"/>
</dbReference>
<keyword evidence="5" id="KW-0539">Nucleus</keyword>
<evidence type="ECO:0000256" key="5">
    <source>
        <dbReference type="ARBA" id="ARBA00023242"/>
    </source>
</evidence>
<dbReference type="GO" id="GO:0000981">
    <property type="term" value="F:DNA-binding transcription factor activity, RNA polymerase II-specific"/>
    <property type="evidence" value="ECO:0007669"/>
    <property type="project" value="TreeGrafter"/>
</dbReference>
<sequence length="165" mass="17997">MMPRKTFRCETCGKEFSRKFNKKMHKRTHTDEKPYQCWCGEGFRWKQQLVQHSSKHLAVVDPRVPGAPQGTICPSSVQYTSRRYSSADWLSSASSSGGLSSVELVSGGFGELNSGDLSSEGLCSGELGSRKCVSTGSSTFVPSRDPDLESALDSLLLLARSPKKG</sequence>
<gene>
    <name evidence="8" type="ORF">RMAR0315_LOCUS9666</name>
</gene>
<dbReference type="GO" id="GO:0000978">
    <property type="term" value="F:RNA polymerase II cis-regulatory region sequence-specific DNA binding"/>
    <property type="evidence" value="ECO:0007669"/>
    <property type="project" value="TreeGrafter"/>
</dbReference>
<keyword evidence="2" id="KW-0677">Repeat</keyword>
<dbReference type="PROSITE" id="PS50157">
    <property type="entry name" value="ZINC_FINGER_C2H2_2"/>
    <property type="match status" value="1"/>
</dbReference>
<dbReference type="EMBL" id="HBEK01017727">
    <property type="protein sequence ID" value="CAD8399673.1"/>
    <property type="molecule type" value="Transcribed_RNA"/>
</dbReference>
<evidence type="ECO:0000259" key="7">
    <source>
        <dbReference type="PROSITE" id="PS50157"/>
    </source>
</evidence>
<dbReference type="FunFam" id="3.30.160.60:FF:000100">
    <property type="entry name" value="Zinc finger 45-like"/>
    <property type="match status" value="1"/>
</dbReference>
<reference evidence="8" key="1">
    <citation type="submission" date="2021-01" db="EMBL/GenBank/DDBJ databases">
        <authorList>
            <person name="Corre E."/>
            <person name="Pelletier E."/>
            <person name="Niang G."/>
            <person name="Scheremetjew M."/>
            <person name="Finn R."/>
            <person name="Kale V."/>
            <person name="Holt S."/>
            <person name="Cochrane G."/>
            <person name="Meng A."/>
            <person name="Brown T."/>
            <person name="Cohen L."/>
        </authorList>
    </citation>
    <scope>NUCLEOTIDE SEQUENCE</scope>
    <source>
        <strain evidence="8">UTEX LB 2760</strain>
    </source>
</reference>